<name>A0ABT2W1X5_9FLAO</name>
<sequence>MNSEIEIYHPETLNDWRKWLFENSSVKHAVWVVFYKKGCDIPSISWSDAVDEALCFGWIDSKKIKIDDQKSHHYFSKRKSNGTWSKINKDKIEKLMLENRMTSKGLESVQEAKKNGSWNLLDDVEALVIPKDLQIAFEKEPQAFEFYSALSKTAKKNILLWMVTAKLSETRIKRIDAIIECALLNKKPPHI</sequence>
<comment type="caution">
    <text evidence="1">The sequence shown here is derived from an EMBL/GenBank/DDBJ whole genome shotgun (WGS) entry which is preliminary data.</text>
</comment>
<keyword evidence="2" id="KW-1185">Reference proteome</keyword>
<proteinExistence type="predicted"/>
<dbReference type="Pfam" id="PF13376">
    <property type="entry name" value="OmdA"/>
    <property type="match status" value="1"/>
</dbReference>
<organism evidence="1 2">
    <name type="scientific">Chryseobacterium edaphi</name>
    <dbReference type="NCBI Taxonomy" id="2976532"/>
    <lineage>
        <taxon>Bacteria</taxon>
        <taxon>Pseudomonadati</taxon>
        <taxon>Bacteroidota</taxon>
        <taxon>Flavobacteriia</taxon>
        <taxon>Flavobacteriales</taxon>
        <taxon>Weeksellaceae</taxon>
        <taxon>Chryseobacterium group</taxon>
        <taxon>Chryseobacterium</taxon>
    </lineage>
</organism>
<dbReference type="RefSeq" id="WP_263001680.1">
    <property type="nucleotide sequence ID" value="NZ_JAOTEM010000001.1"/>
</dbReference>
<evidence type="ECO:0000313" key="1">
    <source>
        <dbReference type="EMBL" id="MCU7616226.1"/>
    </source>
</evidence>
<dbReference type="EMBL" id="JAOTEM010000001">
    <property type="protein sequence ID" value="MCU7616226.1"/>
    <property type="molecule type" value="Genomic_DNA"/>
</dbReference>
<accession>A0ABT2W1X5</accession>
<dbReference type="Proteomes" id="UP001208649">
    <property type="component" value="Unassembled WGS sequence"/>
</dbReference>
<gene>
    <name evidence="1" type="ORF">NZ698_03375</name>
</gene>
<evidence type="ECO:0000313" key="2">
    <source>
        <dbReference type="Proteomes" id="UP001208649"/>
    </source>
</evidence>
<reference evidence="2" key="1">
    <citation type="submission" date="2023-07" db="EMBL/GenBank/DDBJ databases">
        <title>Chryseobacterium sp. strain PBS4-4 Genome sequencing and assembly.</title>
        <authorList>
            <person name="Jung Y."/>
        </authorList>
    </citation>
    <scope>NUCLEOTIDE SEQUENCE [LARGE SCALE GENOMIC DNA]</scope>
    <source>
        <strain evidence="2">PBS4-4</strain>
    </source>
</reference>
<protein>
    <submittedName>
        <fullName evidence="1">YdeI/OmpD-associated family protein</fullName>
    </submittedName>
</protein>